<dbReference type="Gene3D" id="3.30.1330.40">
    <property type="entry name" value="RutC-like"/>
    <property type="match status" value="1"/>
</dbReference>
<proteinExistence type="predicted"/>
<dbReference type="Proteomes" id="UP000306402">
    <property type="component" value="Unassembled WGS sequence"/>
</dbReference>
<reference evidence="1 2" key="1">
    <citation type="submission" date="2019-05" db="EMBL/GenBank/DDBJ databases">
        <authorList>
            <person name="Qu J.-H."/>
        </authorList>
    </citation>
    <scope>NUCLEOTIDE SEQUENCE [LARGE SCALE GENOMIC DNA]</scope>
    <source>
        <strain evidence="1 2">T17</strain>
    </source>
</reference>
<evidence type="ECO:0000313" key="2">
    <source>
        <dbReference type="Proteomes" id="UP000306402"/>
    </source>
</evidence>
<accession>A0A5R9KWF4</accession>
<protein>
    <submittedName>
        <fullName evidence="1">RidA family protein</fullName>
    </submittedName>
</protein>
<dbReference type="InterPro" id="IPR006175">
    <property type="entry name" value="YjgF/YER057c/UK114"/>
</dbReference>
<dbReference type="RefSeq" id="WP_138365809.1">
    <property type="nucleotide sequence ID" value="NZ_VCEJ01000004.1"/>
</dbReference>
<dbReference type="AlphaFoldDB" id="A0A5R9KWF4"/>
<dbReference type="EMBL" id="VCEJ01000004">
    <property type="protein sequence ID" value="TLV00429.1"/>
    <property type="molecule type" value="Genomic_DNA"/>
</dbReference>
<evidence type="ECO:0000313" key="1">
    <source>
        <dbReference type="EMBL" id="TLV00429.1"/>
    </source>
</evidence>
<dbReference type="CDD" id="cd00448">
    <property type="entry name" value="YjgF_YER057c_UK114_family"/>
    <property type="match status" value="1"/>
</dbReference>
<dbReference type="PANTHER" id="PTHR43857:SF1">
    <property type="entry name" value="YJGH FAMILY PROTEIN"/>
    <property type="match status" value="1"/>
</dbReference>
<gene>
    <name evidence="1" type="ORF">FEN17_13145</name>
</gene>
<sequence length="131" mass="14530">MKNRTIINPWTWQDQLGYAQAVEIRHGTHTLYCAGQAAMTAEGMPIDADMGGQIKLCFDNLEEVLTEAGYAMRNIVRLNFYTTSIEQFFASYGEVIERMQATGCLASSTLTEVKALAFPQLAVEIEATAVR</sequence>
<comment type="caution">
    <text evidence="1">The sequence shown here is derived from an EMBL/GenBank/DDBJ whole genome shotgun (WGS) entry which is preliminary data.</text>
</comment>
<dbReference type="OrthoDB" id="881979at2"/>
<dbReference type="PANTHER" id="PTHR43857">
    <property type="entry name" value="BLR7761 PROTEIN"/>
    <property type="match status" value="1"/>
</dbReference>
<dbReference type="Pfam" id="PF01042">
    <property type="entry name" value="Ribonuc_L-PSP"/>
    <property type="match status" value="1"/>
</dbReference>
<keyword evidence="2" id="KW-1185">Reference proteome</keyword>
<name>A0A5R9KWF4_9BACT</name>
<dbReference type="InterPro" id="IPR035959">
    <property type="entry name" value="RutC-like_sf"/>
</dbReference>
<organism evidence="1 2">
    <name type="scientific">Dyadobacter luticola</name>
    <dbReference type="NCBI Taxonomy" id="1979387"/>
    <lineage>
        <taxon>Bacteria</taxon>
        <taxon>Pseudomonadati</taxon>
        <taxon>Bacteroidota</taxon>
        <taxon>Cytophagia</taxon>
        <taxon>Cytophagales</taxon>
        <taxon>Spirosomataceae</taxon>
        <taxon>Dyadobacter</taxon>
    </lineage>
</organism>
<dbReference type="SUPFAM" id="SSF55298">
    <property type="entry name" value="YjgF-like"/>
    <property type="match status" value="1"/>
</dbReference>